<dbReference type="RefSeq" id="XP_033381721.1">
    <property type="nucleotide sequence ID" value="XM_033528486.1"/>
</dbReference>
<reference evidence="2" key="1">
    <citation type="journal article" date="2020" name="Stud. Mycol.">
        <title>101 Dothideomycetes genomes: a test case for predicting lifestyles and emergence of pathogens.</title>
        <authorList>
            <person name="Haridas S."/>
            <person name="Albert R."/>
            <person name="Binder M."/>
            <person name="Bloem J."/>
            <person name="Labutti K."/>
            <person name="Salamov A."/>
            <person name="Andreopoulos B."/>
            <person name="Baker S."/>
            <person name="Barry K."/>
            <person name="Bills G."/>
            <person name="Bluhm B."/>
            <person name="Cannon C."/>
            <person name="Castanera R."/>
            <person name="Culley D."/>
            <person name="Daum C."/>
            <person name="Ezra D."/>
            <person name="Gonzalez J."/>
            <person name="Henrissat B."/>
            <person name="Kuo A."/>
            <person name="Liang C."/>
            <person name="Lipzen A."/>
            <person name="Lutzoni F."/>
            <person name="Magnuson J."/>
            <person name="Mondo S."/>
            <person name="Nolan M."/>
            <person name="Ohm R."/>
            <person name="Pangilinan J."/>
            <person name="Park H.-J."/>
            <person name="Ramirez L."/>
            <person name="Alfaro M."/>
            <person name="Sun H."/>
            <person name="Tritt A."/>
            <person name="Yoshinaga Y."/>
            <person name="Zwiers L.-H."/>
            <person name="Turgeon B."/>
            <person name="Goodwin S."/>
            <person name="Spatafora J."/>
            <person name="Crous P."/>
            <person name="Grigoriev I."/>
        </authorList>
    </citation>
    <scope>NUCLEOTIDE SEQUENCE</scope>
    <source>
        <strain evidence="2">CBS 175.79</strain>
    </source>
</reference>
<protein>
    <submittedName>
        <fullName evidence="2">Uncharacterized protein</fullName>
    </submittedName>
</protein>
<gene>
    <name evidence="2" type="ORF">BU24DRAFT_424385</name>
</gene>
<dbReference type="AlphaFoldDB" id="A0A6A5XJS7"/>
<name>A0A6A5XJS7_9PLEO</name>
<organism evidence="2 3">
    <name type="scientific">Aaosphaeria arxii CBS 175.79</name>
    <dbReference type="NCBI Taxonomy" id="1450172"/>
    <lineage>
        <taxon>Eukaryota</taxon>
        <taxon>Fungi</taxon>
        <taxon>Dikarya</taxon>
        <taxon>Ascomycota</taxon>
        <taxon>Pezizomycotina</taxon>
        <taxon>Dothideomycetes</taxon>
        <taxon>Pleosporomycetidae</taxon>
        <taxon>Pleosporales</taxon>
        <taxon>Pleosporales incertae sedis</taxon>
        <taxon>Aaosphaeria</taxon>
    </lineage>
</organism>
<sequence>MIHEPDSLIDLLSNDAHSTHSCLYDPMLSSNNPPTSRHTHTHLKRTTNAQA</sequence>
<evidence type="ECO:0000256" key="1">
    <source>
        <dbReference type="SAM" id="MobiDB-lite"/>
    </source>
</evidence>
<dbReference type="Proteomes" id="UP000799778">
    <property type="component" value="Unassembled WGS sequence"/>
</dbReference>
<dbReference type="EMBL" id="ML978071">
    <property type="protein sequence ID" value="KAF2013382.1"/>
    <property type="molecule type" value="Genomic_DNA"/>
</dbReference>
<accession>A0A6A5XJS7</accession>
<evidence type="ECO:0000313" key="3">
    <source>
        <dbReference type="Proteomes" id="UP000799778"/>
    </source>
</evidence>
<evidence type="ECO:0000313" key="2">
    <source>
        <dbReference type="EMBL" id="KAF2013382.1"/>
    </source>
</evidence>
<proteinExistence type="predicted"/>
<dbReference type="GeneID" id="54285883"/>
<keyword evidence="3" id="KW-1185">Reference proteome</keyword>
<feature type="region of interest" description="Disordered" evidence="1">
    <location>
        <begin position="25"/>
        <end position="51"/>
    </location>
</feature>